<protein>
    <recommendedName>
        <fullName evidence="4">Peptidase inhibitor I78 family protein</fullName>
    </recommendedName>
</protein>
<feature type="chain" id="PRO_5031416665" description="Peptidase inhibitor I78 family protein" evidence="1">
    <location>
        <begin position="23"/>
        <end position="94"/>
    </location>
</feature>
<dbReference type="Proteomes" id="UP000517753">
    <property type="component" value="Unassembled WGS sequence"/>
</dbReference>
<dbReference type="EMBL" id="JACCBY010000002">
    <property type="protein sequence ID" value="NYD89658.1"/>
    <property type="molecule type" value="Genomic_DNA"/>
</dbReference>
<evidence type="ECO:0000313" key="3">
    <source>
        <dbReference type="Proteomes" id="UP000517753"/>
    </source>
</evidence>
<keyword evidence="1" id="KW-0732">Signal</keyword>
<keyword evidence="3" id="KW-1185">Reference proteome</keyword>
<feature type="signal peptide" evidence="1">
    <location>
        <begin position="1"/>
        <end position="22"/>
    </location>
</feature>
<organism evidence="2 3">
    <name type="scientific">Sphingomonas melonis</name>
    <dbReference type="NCBI Taxonomy" id="152682"/>
    <lineage>
        <taxon>Bacteria</taxon>
        <taxon>Pseudomonadati</taxon>
        <taxon>Pseudomonadota</taxon>
        <taxon>Alphaproteobacteria</taxon>
        <taxon>Sphingomonadales</taxon>
        <taxon>Sphingomonadaceae</taxon>
        <taxon>Sphingomonas</taxon>
    </lineage>
</organism>
<dbReference type="AlphaFoldDB" id="A0A7Y9K0A4"/>
<evidence type="ECO:0008006" key="4">
    <source>
        <dbReference type="Google" id="ProtNLM"/>
    </source>
</evidence>
<reference evidence="2 3" key="1">
    <citation type="submission" date="2020-07" db="EMBL/GenBank/DDBJ databases">
        <authorList>
            <person name="Partida-Martinez L."/>
            <person name="Huntemann M."/>
            <person name="Clum A."/>
            <person name="Wang J."/>
            <person name="Palaniappan K."/>
            <person name="Ritter S."/>
            <person name="Chen I.-M."/>
            <person name="Stamatis D."/>
            <person name="Reddy T."/>
            <person name="O'Malley R."/>
            <person name="Daum C."/>
            <person name="Shapiro N."/>
            <person name="Ivanova N."/>
            <person name="Kyrpides N."/>
            <person name="Woyke T."/>
        </authorList>
    </citation>
    <scope>NUCLEOTIDE SEQUENCE [LARGE SCALE GENOMIC DNA]</scope>
    <source>
        <strain evidence="2 3">AS2.3</strain>
    </source>
</reference>
<comment type="caution">
    <text evidence="2">The sequence shown here is derived from an EMBL/GenBank/DDBJ whole genome shotgun (WGS) entry which is preliminary data.</text>
</comment>
<evidence type="ECO:0000256" key="1">
    <source>
        <dbReference type="SAM" id="SignalP"/>
    </source>
</evidence>
<reference evidence="2 3" key="2">
    <citation type="submission" date="2020-08" db="EMBL/GenBank/DDBJ databases">
        <title>The Agave Microbiome: Exploring the role of microbial communities in plant adaptations to desert environments.</title>
        <authorList>
            <person name="Partida-Martinez L.P."/>
        </authorList>
    </citation>
    <scope>NUCLEOTIDE SEQUENCE [LARGE SCALE GENOMIC DNA]</scope>
    <source>
        <strain evidence="2 3">AS2.3</strain>
    </source>
</reference>
<dbReference type="PROSITE" id="PS51257">
    <property type="entry name" value="PROKAR_LIPOPROTEIN"/>
    <property type="match status" value="1"/>
</dbReference>
<dbReference type="InterPro" id="IPR021719">
    <property type="entry name" value="Prot_inh_I78"/>
</dbReference>
<name>A0A7Y9K0A4_9SPHN</name>
<dbReference type="Gene3D" id="3.30.10.10">
    <property type="entry name" value="Trypsin Inhibitor V, subunit A"/>
    <property type="match status" value="1"/>
</dbReference>
<gene>
    <name evidence="2" type="ORF">HD841_001438</name>
</gene>
<evidence type="ECO:0000313" key="2">
    <source>
        <dbReference type="EMBL" id="NYD89658.1"/>
    </source>
</evidence>
<dbReference type="Pfam" id="PF11720">
    <property type="entry name" value="Inhibitor_I78"/>
    <property type="match status" value="1"/>
</dbReference>
<sequence>MIRMAFLLPVLAAGCATVPAPAPERGPCVVDEAAKIRFAGVKFRERMRPEIEHLTHSATSRVVRPGDMTTKDYRVDRLNIMLDDGGLIDNLRCG</sequence>
<accession>A0A7Y9K0A4</accession>
<proteinExistence type="predicted"/>